<reference evidence="11 12" key="1">
    <citation type="submission" date="2018-08" db="EMBL/GenBank/DDBJ databases">
        <title>Genomic investigation of the strawberry pathogen Phytophthora fragariae indicates pathogenicity is determined by transcriptional variation in three key races.</title>
        <authorList>
            <person name="Adams T.M."/>
            <person name="Armitage A.D."/>
            <person name="Sobczyk M.K."/>
            <person name="Bates H.J."/>
            <person name="Dunwell J.M."/>
            <person name="Nellist C.F."/>
            <person name="Harrison R.J."/>
        </authorList>
    </citation>
    <scope>NUCLEOTIDE SEQUENCE [LARGE SCALE GENOMIC DNA]</scope>
    <source>
        <strain evidence="10 13">A4</strain>
        <strain evidence="8 14">BC-1</strain>
        <strain evidence="9 18">BC-23</strain>
        <strain evidence="7 12">NOV-27</strain>
        <strain evidence="6 15">NOV-5</strain>
        <strain evidence="4 16">NOV-71</strain>
        <strain evidence="2 11">NOV-9</strain>
        <strain evidence="5 19">ONT-3</strain>
        <strain evidence="3 17">SCRP245</strain>
    </source>
</reference>
<dbReference type="EMBL" id="QXFX01000788">
    <property type="protein sequence ID" value="KAE9104273.1"/>
    <property type="molecule type" value="Genomic_DNA"/>
</dbReference>
<dbReference type="Proteomes" id="UP000433483">
    <property type="component" value="Unassembled WGS sequence"/>
</dbReference>
<evidence type="ECO:0000313" key="16">
    <source>
        <dbReference type="Proteomes" id="UP000441208"/>
    </source>
</evidence>
<organism evidence="7 12">
    <name type="scientific">Phytophthora fragariae</name>
    <dbReference type="NCBI Taxonomy" id="53985"/>
    <lineage>
        <taxon>Eukaryota</taxon>
        <taxon>Sar</taxon>
        <taxon>Stramenopiles</taxon>
        <taxon>Oomycota</taxon>
        <taxon>Peronosporomycetes</taxon>
        <taxon>Peronosporales</taxon>
        <taxon>Peronosporaceae</taxon>
        <taxon>Phytophthora</taxon>
    </lineage>
</organism>
<dbReference type="Proteomes" id="UP000437068">
    <property type="component" value="Unassembled WGS sequence"/>
</dbReference>
<evidence type="ECO:0000313" key="3">
    <source>
        <dbReference type="EMBL" id="KAE9003676.1"/>
    </source>
</evidence>
<evidence type="ECO:0000256" key="1">
    <source>
        <dbReference type="SAM" id="MobiDB-lite"/>
    </source>
</evidence>
<evidence type="ECO:0000313" key="9">
    <source>
        <dbReference type="EMBL" id="KAE9224253.1"/>
    </source>
</evidence>
<dbReference type="EMBL" id="QXFZ01001113">
    <property type="protein sequence ID" value="KAE9096698.1"/>
    <property type="molecule type" value="Genomic_DNA"/>
</dbReference>
<evidence type="ECO:0000313" key="7">
    <source>
        <dbReference type="EMBL" id="KAE9209081.1"/>
    </source>
</evidence>
<evidence type="ECO:0000313" key="10">
    <source>
        <dbReference type="EMBL" id="KAE9309387.1"/>
    </source>
</evidence>
<feature type="compositionally biased region" description="Low complexity" evidence="1">
    <location>
        <begin position="38"/>
        <end position="49"/>
    </location>
</feature>
<dbReference type="AlphaFoldDB" id="A0A6A3XVB9"/>
<name>A0A6A3XVB9_9STRA</name>
<dbReference type="EMBL" id="QXGE01000547">
    <property type="protein sequence ID" value="KAE9309387.1"/>
    <property type="molecule type" value="Genomic_DNA"/>
</dbReference>
<accession>A0A6A3XVB9</accession>
<evidence type="ECO:0000313" key="2">
    <source>
        <dbReference type="EMBL" id="KAE8931982.1"/>
    </source>
</evidence>
<gene>
    <name evidence="10" type="ORF">PF001_g10708</name>
    <name evidence="8" type="ORF">PF002_g15022</name>
    <name evidence="9" type="ORF">PF004_g12268</name>
    <name evidence="7" type="ORF">PF005_g11956</name>
    <name evidence="6" type="ORF">PF006_g12963</name>
    <name evidence="4" type="ORF">PF007_g16897</name>
    <name evidence="2" type="ORF">PF009_g17972</name>
    <name evidence="5" type="ORF">PF010_g13444</name>
    <name evidence="3" type="ORF">PF011_g12796</name>
</gene>
<evidence type="ECO:0000313" key="17">
    <source>
        <dbReference type="Proteomes" id="UP000460718"/>
    </source>
</evidence>
<evidence type="ECO:0000313" key="14">
    <source>
        <dbReference type="Proteomes" id="UP000440367"/>
    </source>
</evidence>
<feature type="compositionally biased region" description="Basic and acidic residues" evidence="1">
    <location>
        <begin position="157"/>
        <end position="171"/>
    </location>
</feature>
<dbReference type="Proteomes" id="UP000488956">
    <property type="component" value="Unassembled WGS sequence"/>
</dbReference>
<evidence type="ECO:0000313" key="6">
    <source>
        <dbReference type="EMBL" id="KAE9141883.1"/>
    </source>
</evidence>
<dbReference type="EMBL" id="QXGF01001171">
    <property type="protein sequence ID" value="KAE8931982.1"/>
    <property type="molecule type" value="Genomic_DNA"/>
</dbReference>
<feature type="compositionally biased region" description="Basic and acidic residues" evidence="1">
    <location>
        <begin position="56"/>
        <end position="72"/>
    </location>
</feature>
<comment type="caution">
    <text evidence="7">The sequence shown here is derived from an EMBL/GenBank/DDBJ whole genome shotgun (WGS) entry which is preliminary data.</text>
</comment>
<evidence type="ECO:0000313" key="12">
    <source>
        <dbReference type="Proteomes" id="UP000433483"/>
    </source>
</evidence>
<dbReference type="Proteomes" id="UP000440732">
    <property type="component" value="Unassembled WGS sequence"/>
</dbReference>
<keyword evidence="12" id="KW-1185">Reference proteome</keyword>
<dbReference type="Proteomes" id="UP000476176">
    <property type="component" value="Unassembled WGS sequence"/>
</dbReference>
<evidence type="ECO:0000313" key="15">
    <source>
        <dbReference type="Proteomes" id="UP000440732"/>
    </source>
</evidence>
<proteinExistence type="predicted"/>
<dbReference type="Proteomes" id="UP000441208">
    <property type="component" value="Unassembled WGS sequence"/>
</dbReference>
<feature type="region of interest" description="Disordered" evidence="1">
    <location>
        <begin position="113"/>
        <end position="171"/>
    </location>
</feature>
<evidence type="ECO:0000313" key="8">
    <source>
        <dbReference type="EMBL" id="KAE9223250.1"/>
    </source>
</evidence>
<dbReference type="Proteomes" id="UP000460718">
    <property type="component" value="Unassembled WGS sequence"/>
</dbReference>
<dbReference type="Proteomes" id="UP000440367">
    <property type="component" value="Unassembled WGS sequence"/>
</dbReference>
<dbReference type="EMBL" id="QXGB01000614">
    <property type="protein sequence ID" value="KAE9209081.1"/>
    <property type="molecule type" value="Genomic_DNA"/>
</dbReference>
<protein>
    <submittedName>
        <fullName evidence="7">Uncharacterized protein</fullName>
    </submittedName>
</protein>
<sequence length="171" mass="17635">MTETTGDPPDTGQPTQATGPRDGDAPSSLHHDEEASPDVDAGTKADAGADAGGAEGRQDGSARVLSDAERQRSKVNAGMIGQQRLPGKPQAALTRVADGQADLQQGRDVAAIDSSRMSQRQTLPRAPAATRAEMPSGTEGRKPGPTWGGQNQAIAGDHADGLEHFVHNALD</sequence>
<evidence type="ECO:0000313" key="19">
    <source>
        <dbReference type="Proteomes" id="UP000488956"/>
    </source>
</evidence>
<evidence type="ECO:0000313" key="4">
    <source>
        <dbReference type="EMBL" id="KAE9096698.1"/>
    </source>
</evidence>
<evidence type="ECO:0000313" key="13">
    <source>
        <dbReference type="Proteomes" id="UP000437068"/>
    </source>
</evidence>
<dbReference type="EMBL" id="QXGD01000826">
    <property type="protein sequence ID" value="KAE9223250.1"/>
    <property type="molecule type" value="Genomic_DNA"/>
</dbReference>
<evidence type="ECO:0000313" key="11">
    <source>
        <dbReference type="Proteomes" id="UP000429523"/>
    </source>
</evidence>
<dbReference type="Proteomes" id="UP000429523">
    <property type="component" value="Unassembled WGS sequence"/>
</dbReference>
<feature type="region of interest" description="Disordered" evidence="1">
    <location>
        <begin position="1"/>
        <end position="90"/>
    </location>
</feature>
<evidence type="ECO:0000313" key="5">
    <source>
        <dbReference type="EMBL" id="KAE9104273.1"/>
    </source>
</evidence>
<feature type="compositionally biased region" description="Basic and acidic residues" evidence="1">
    <location>
        <begin position="21"/>
        <end position="34"/>
    </location>
</feature>
<dbReference type="EMBL" id="QXFW01000758">
    <property type="protein sequence ID" value="KAE9003676.1"/>
    <property type="molecule type" value="Genomic_DNA"/>
</dbReference>
<dbReference type="EMBL" id="QXGA01000750">
    <property type="protein sequence ID" value="KAE9141883.1"/>
    <property type="molecule type" value="Genomic_DNA"/>
</dbReference>
<evidence type="ECO:0000313" key="18">
    <source>
        <dbReference type="Proteomes" id="UP000476176"/>
    </source>
</evidence>
<dbReference type="EMBL" id="QXGC01000695">
    <property type="protein sequence ID" value="KAE9224253.1"/>
    <property type="molecule type" value="Genomic_DNA"/>
</dbReference>
<feature type="compositionally biased region" description="Low complexity" evidence="1">
    <location>
        <begin position="1"/>
        <end position="16"/>
    </location>
</feature>